<comment type="caution">
    <text evidence="1">The sequence shown here is derived from an EMBL/GenBank/DDBJ whole genome shotgun (WGS) entry which is preliminary data.</text>
</comment>
<protein>
    <submittedName>
        <fullName evidence="1">SANT/Myb domain</fullName>
    </submittedName>
    <submittedName>
        <fullName evidence="2">SANT/Myb_domain</fullName>
    </submittedName>
</protein>
<reference evidence="1" key="1">
    <citation type="submission" date="2023-06" db="EMBL/GenBank/DDBJ databases">
        <authorList>
            <person name="Kurt Z."/>
        </authorList>
    </citation>
    <scope>NUCLEOTIDE SEQUENCE</scope>
</reference>
<proteinExistence type="predicted"/>
<dbReference type="Gene3D" id="1.10.10.60">
    <property type="entry name" value="Homeodomain-like"/>
    <property type="match status" value="1"/>
</dbReference>
<evidence type="ECO:0000313" key="1">
    <source>
        <dbReference type="EMBL" id="CAI9918006.1"/>
    </source>
</evidence>
<organism evidence="1">
    <name type="scientific">Hexamita inflata</name>
    <dbReference type="NCBI Taxonomy" id="28002"/>
    <lineage>
        <taxon>Eukaryota</taxon>
        <taxon>Metamonada</taxon>
        <taxon>Diplomonadida</taxon>
        <taxon>Hexamitidae</taxon>
        <taxon>Hexamitinae</taxon>
        <taxon>Hexamita</taxon>
    </lineage>
</organism>
<dbReference type="Proteomes" id="UP001642409">
    <property type="component" value="Unassembled WGS sequence"/>
</dbReference>
<dbReference type="EMBL" id="CAXDID020000504">
    <property type="protein sequence ID" value="CAL6097877.1"/>
    <property type="molecule type" value="Genomic_DNA"/>
</dbReference>
<gene>
    <name evidence="1" type="ORF">HINF_LOCUS5651</name>
    <name evidence="2" type="ORF">HINF_LOCUS69339</name>
</gene>
<reference evidence="2 3" key="2">
    <citation type="submission" date="2024-07" db="EMBL/GenBank/DDBJ databases">
        <authorList>
            <person name="Akdeniz Z."/>
        </authorList>
    </citation>
    <scope>NUCLEOTIDE SEQUENCE [LARGE SCALE GENOMIC DNA]</scope>
</reference>
<keyword evidence="3" id="KW-1185">Reference proteome</keyword>
<dbReference type="SUPFAM" id="SSF46689">
    <property type="entry name" value="Homeodomain-like"/>
    <property type="match status" value="1"/>
</dbReference>
<sequence length="245" mass="28492">MIFNINEFVCVSLPVLQSFNYSFTGQETLQMSYSSDFILRIDKLNDSEHQEFWHTLSQIYQCEVDEIYGFYSKQKENMLQKLILSPKNTSNLDDNQIAKCRIRTPKATKISNMTKIQVQNALITVLNASGIKVEASISDQDLCLLVNEAVLQDQEQKFWNNVARLVPSKTKKQIYDFYHNSFSKALYQNNITAEDKKLIEQLNDQNPDSKPAVLADIFLQKTEKKILKRNIVMQFVNLRRNNPHK</sequence>
<dbReference type="EMBL" id="CATOUU010000147">
    <property type="protein sequence ID" value="CAI9918006.1"/>
    <property type="molecule type" value="Genomic_DNA"/>
</dbReference>
<dbReference type="AlphaFoldDB" id="A0AA86NEU6"/>
<evidence type="ECO:0000313" key="2">
    <source>
        <dbReference type="EMBL" id="CAL6097877.1"/>
    </source>
</evidence>
<accession>A0AA86NEU6</accession>
<name>A0AA86NEU6_9EUKA</name>
<dbReference type="InterPro" id="IPR009057">
    <property type="entry name" value="Homeodomain-like_sf"/>
</dbReference>
<evidence type="ECO:0000313" key="3">
    <source>
        <dbReference type="Proteomes" id="UP001642409"/>
    </source>
</evidence>